<organism evidence="1">
    <name type="scientific">Arundo donax</name>
    <name type="common">Giant reed</name>
    <name type="synonym">Donax arundinaceus</name>
    <dbReference type="NCBI Taxonomy" id="35708"/>
    <lineage>
        <taxon>Eukaryota</taxon>
        <taxon>Viridiplantae</taxon>
        <taxon>Streptophyta</taxon>
        <taxon>Embryophyta</taxon>
        <taxon>Tracheophyta</taxon>
        <taxon>Spermatophyta</taxon>
        <taxon>Magnoliopsida</taxon>
        <taxon>Liliopsida</taxon>
        <taxon>Poales</taxon>
        <taxon>Poaceae</taxon>
        <taxon>PACMAD clade</taxon>
        <taxon>Arundinoideae</taxon>
        <taxon>Arundineae</taxon>
        <taxon>Arundo</taxon>
    </lineage>
</organism>
<sequence>MIRVSSMEIVMLSCVSLVVTVYSWTKVFIEFFLCTKLRLVKTMNCKQAWDVFLYGGFSLL</sequence>
<accession>A0A0A9AQE5</accession>
<evidence type="ECO:0000313" key="1">
    <source>
        <dbReference type="EMBL" id="JAD53959.1"/>
    </source>
</evidence>
<name>A0A0A9AQE5_ARUDO</name>
<proteinExistence type="predicted"/>
<dbReference type="AlphaFoldDB" id="A0A0A9AQE5"/>
<dbReference type="EMBL" id="GBRH01243936">
    <property type="protein sequence ID" value="JAD53959.1"/>
    <property type="molecule type" value="Transcribed_RNA"/>
</dbReference>
<protein>
    <submittedName>
        <fullName evidence="1">Uncharacterized protein</fullName>
    </submittedName>
</protein>
<reference evidence="1" key="2">
    <citation type="journal article" date="2015" name="Data Brief">
        <title>Shoot transcriptome of the giant reed, Arundo donax.</title>
        <authorList>
            <person name="Barrero R.A."/>
            <person name="Guerrero F.D."/>
            <person name="Moolhuijzen P."/>
            <person name="Goolsby J.A."/>
            <person name="Tidwell J."/>
            <person name="Bellgard S.E."/>
            <person name="Bellgard M.I."/>
        </authorList>
    </citation>
    <scope>NUCLEOTIDE SEQUENCE</scope>
    <source>
        <tissue evidence="1">Shoot tissue taken approximately 20 cm above the soil surface</tissue>
    </source>
</reference>
<reference evidence="1" key="1">
    <citation type="submission" date="2014-09" db="EMBL/GenBank/DDBJ databases">
        <authorList>
            <person name="Magalhaes I.L.F."/>
            <person name="Oliveira U."/>
            <person name="Santos F.R."/>
            <person name="Vidigal T.H.D.A."/>
            <person name="Brescovit A.D."/>
            <person name="Santos A.J."/>
        </authorList>
    </citation>
    <scope>NUCLEOTIDE SEQUENCE</scope>
    <source>
        <tissue evidence="1">Shoot tissue taken approximately 20 cm above the soil surface</tissue>
    </source>
</reference>